<gene>
    <name evidence="5" type="ORF">GLAREA_02985</name>
</gene>
<dbReference type="PANTHER" id="PTHR47783:SF1">
    <property type="entry name" value="ZN(II)2CYS6 TRANSCRIPTION FACTOR (EUROFUNG)"/>
    <property type="match status" value="1"/>
</dbReference>
<feature type="domain" description="Zn(2)-C6 fungal-type" evidence="4">
    <location>
        <begin position="48"/>
        <end position="76"/>
    </location>
</feature>
<feature type="compositionally biased region" description="Polar residues" evidence="3">
    <location>
        <begin position="138"/>
        <end position="159"/>
    </location>
</feature>
<feature type="compositionally biased region" description="Basic and acidic residues" evidence="3">
    <location>
        <begin position="670"/>
        <end position="685"/>
    </location>
</feature>
<dbReference type="GO" id="GO:0003677">
    <property type="term" value="F:DNA binding"/>
    <property type="evidence" value="ECO:0007669"/>
    <property type="project" value="UniProtKB-KW"/>
</dbReference>
<evidence type="ECO:0000313" key="5">
    <source>
        <dbReference type="EMBL" id="EPE27071.1"/>
    </source>
</evidence>
<dbReference type="SMART" id="SM00066">
    <property type="entry name" value="GAL4"/>
    <property type="match status" value="1"/>
</dbReference>
<feature type="compositionally biased region" description="Polar residues" evidence="3">
    <location>
        <begin position="807"/>
        <end position="825"/>
    </location>
</feature>
<dbReference type="InterPro" id="IPR001138">
    <property type="entry name" value="Zn2Cys6_DnaBD"/>
</dbReference>
<keyword evidence="1" id="KW-0479">Metal-binding</keyword>
<dbReference type="OrthoDB" id="2354469at2759"/>
<dbReference type="Proteomes" id="UP000016922">
    <property type="component" value="Unassembled WGS sequence"/>
</dbReference>
<sequence>MATSVAAPPPLKQIRFVNNEGEPPPKRRRINSASGGAGKSAARPHAALCRTCRKRKTRCDGKKPLCSTCAENGHECLGYAEIAEGNTNKRERNNRSVQNEDPEHGREEHDRSLAPVSQPVNKDRRVLVSPKHHRNDSKASSIPENRTALPSNSSTTTEPGQGAVVNFGNDYRESAVFSDDGCSPINSSPPLEYESRRVPFFRYFGPTAIVPGFKQMVVSVREHHRSTGAGSAVAMSPSGSFGYVGRNGSNKGESAFNVGTEARIATDMPMYDPDDPSPVHRMIIHLVETFFAHLGCNYPFLQQQHFTKQVEEKAVESILVDAVCALSARFSDHPLLVGAHNLSFPKCAYGTVFAQRAKSALVDHFPRPSVAATQACLLLAYEGFGANQDSALWMYLGCAIRFAVDLGLQKLDGVRHQDNVNHRLSVDGVALSDHQGSMTAQQKQAVEQERIDTIWAVFMLDRVISSGTGRPVTLKDEDFELSFPTITPDIKSGWPNPFPALIQIIHLYGRVSDLLNNIKDVEDVTPKKVEGLAGMEKDLTQLYQKLDPRLTFNAANFQHYVKSGEGTNFILVHFWFHSVIMLLHQPQLMHSFEGQILQLFSNSRELSMSSAKTIADILAFAELIDPKSFIGNPFTSQPMYIAACAFLMESAVHTSQPPSREISPPGNRNSEQDKPKTSRVKDSQKHSLLAVAANTNYQRCYKALQSLERYWAGTRYILVALDQKAKGIWDPETYTEQEYESTKTKYDIIPDWGKKLTLAGTSSNRLGELFSPKTDHVPESPTVDSSNAIGWSITGTTNSSSSNLTLMYQNTGSDQTRQNRASSQRPAAGTMRYDPIRSSLPETAASTSTTAHPSNYQYDSRLQPRQSTTMPPPLTSYSSSASDAATKSDAEMLLGLQNSPFAQITNSYHPFDASHNLTSQGPRQEGPVSYEFTGTGMISSPNYMSLGGVGDMMMESQDIDMSTMSNDMVPWLEYLPQDVLNFFDNGTGGTLTGGEQSGVNTDLNGMPSSS</sequence>
<reference evidence="5 6" key="1">
    <citation type="journal article" date="2013" name="BMC Genomics">
        <title>Genomics-driven discovery of the pneumocandin biosynthetic gene cluster in the fungus Glarea lozoyensis.</title>
        <authorList>
            <person name="Chen L."/>
            <person name="Yue Q."/>
            <person name="Zhang X."/>
            <person name="Xiang M."/>
            <person name="Wang C."/>
            <person name="Li S."/>
            <person name="Che Y."/>
            <person name="Ortiz-Lopez F.J."/>
            <person name="Bills G.F."/>
            <person name="Liu X."/>
            <person name="An Z."/>
        </authorList>
    </citation>
    <scope>NUCLEOTIDE SEQUENCE [LARGE SCALE GENOMIC DNA]</scope>
    <source>
        <strain evidence="6">ATCC 20868 / MF5171</strain>
    </source>
</reference>
<keyword evidence="6" id="KW-1185">Reference proteome</keyword>
<feature type="region of interest" description="Disordered" evidence="3">
    <location>
        <begin position="802"/>
        <end position="883"/>
    </location>
</feature>
<keyword evidence="5" id="KW-0238">DNA-binding</keyword>
<dbReference type="EMBL" id="KE145370">
    <property type="protein sequence ID" value="EPE27071.1"/>
    <property type="molecule type" value="Genomic_DNA"/>
</dbReference>
<dbReference type="eggNOG" id="ENOG502RYZ7">
    <property type="taxonomic scope" value="Eukaryota"/>
</dbReference>
<dbReference type="PANTHER" id="PTHR47783">
    <property type="entry name" value="ZN(II)2CYS6 TRANSCRIPTION FACTOR (EUROFUNG)-RELATED"/>
    <property type="match status" value="1"/>
</dbReference>
<dbReference type="GeneID" id="19462041"/>
<proteinExistence type="predicted"/>
<dbReference type="GO" id="GO:0000981">
    <property type="term" value="F:DNA-binding transcription factor activity, RNA polymerase II-specific"/>
    <property type="evidence" value="ECO:0007669"/>
    <property type="project" value="InterPro"/>
</dbReference>
<evidence type="ECO:0000313" key="6">
    <source>
        <dbReference type="Proteomes" id="UP000016922"/>
    </source>
</evidence>
<dbReference type="KEGG" id="glz:GLAREA_02985"/>
<feature type="compositionally biased region" description="Polar residues" evidence="3">
    <location>
        <begin position="852"/>
        <end position="869"/>
    </location>
</feature>
<feature type="region of interest" description="Disordered" evidence="3">
    <location>
        <begin position="1"/>
        <end position="46"/>
    </location>
</feature>
<dbReference type="CDD" id="cd00067">
    <property type="entry name" value="GAL4"/>
    <property type="match status" value="1"/>
</dbReference>
<dbReference type="HOGENOM" id="CLU_007073_0_1_1"/>
<evidence type="ECO:0000256" key="2">
    <source>
        <dbReference type="ARBA" id="ARBA00023242"/>
    </source>
</evidence>
<feature type="region of interest" description="Disordered" evidence="3">
    <location>
        <begin position="991"/>
        <end position="1010"/>
    </location>
</feature>
<dbReference type="STRING" id="1116229.S3D4R5"/>
<dbReference type="GO" id="GO:0006351">
    <property type="term" value="P:DNA-templated transcription"/>
    <property type="evidence" value="ECO:0007669"/>
    <property type="project" value="InterPro"/>
</dbReference>
<evidence type="ECO:0000256" key="1">
    <source>
        <dbReference type="ARBA" id="ARBA00022723"/>
    </source>
</evidence>
<evidence type="ECO:0000259" key="4">
    <source>
        <dbReference type="PROSITE" id="PS50048"/>
    </source>
</evidence>
<evidence type="ECO:0000256" key="3">
    <source>
        <dbReference type="SAM" id="MobiDB-lite"/>
    </source>
</evidence>
<dbReference type="InterPro" id="IPR007219">
    <property type="entry name" value="XnlR_reg_dom"/>
</dbReference>
<feature type="compositionally biased region" description="Basic and acidic residues" evidence="3">
    <location>
        <begin position="101"/>
        <end position="112"/>
    </location>
</feature>
<dbReference type="Pfam" id="PF04082">
    <property type="entry name" value="Fungal_trans"/>
    <property type="match status" value="1"/>
</dbReference>
<dbReference type="AlphaFoldDB" id="S3D4R5"/>
<dbReference type="CDD" id="cd12148">
    <property type="entry name" value="fungal_TF_MHR"/>
    <property type="match status" value="1"/>
</dbReference>
<dbReference type="RefSeq" id="XP_008086261.1">
    <property type="nucleotide sequence ID" value="XM_008088070.1"/>
</dbReference>
<dbReference type="Pfam" id="PF00172">
    <property type="entry name" value="Zn_clus"/>
    <property type="match status" value="1"/>
</dbReference>
<dbReference type="PROSITE" id="PS50048">
    <property type="entry name" value="ZN2_CY6_FUNGAL_2"/>
    <property type="match status" value="1"/>
</dbReference>
<protein>
    <submittedName>
        <fullName evidence="5">Zn2/Cys6 DNA-binding protein</fullName>
    </submittedName>
</protein>
<name>S3D4R5_GLAL2</name>
<dbReference type="Gene3D" id="4.10.240.10">
    <property type="entry name" value="Zn(2)-C6 fungal-type DNA-binding domain"/>
    <property type="match status" value="1"/>
</dbReference>
<keyword evidence="2" id="KW-0539">Nucleus</keyword>
<organism evidence="5 6">
    <name type="scientific">Glarea lozoyensis (strain ATCC 20868 / MF5171)</name>
    <dbReference type="NCBI Taxonomy" id="1116229"/>
    <lineage>
        <taxon>Eukaryota</taxon>
        <taxon>Fungi</taxon>
        <taxon>Dikarya</taxon>
        <taxon>Ascomycota</taxon>
        <taxon>Pezizomycotina</taxon>
        <taxon>Leotiomycetes</taxon>
        <taxon>Helotiales</taxon>
        <taxon>Helotiaceae</taxon>
        <taxon>Glarea</taxon>
    </lineage>
</organism>
<accession>S3D4R5</accession>
<dbReference type="InterPro" id="IPR036864">
    <property type="entry name" value="Zn2-C6_fun-type_DNA-bd_sf"/>
</dbReference>
<dbReference type="GO" id="GO:0008270">
    <property type="term" value="F:zinc ion binding"/>
    <property type="evidence" value="ECO:0007669"/>
    <property type="project" value="InterPro"/>
</dbReference>
<dbReference type="SUPFAM" id="SSF57701">
    <property type="entry name" value="Zn2/Cys6 DNA-binding domain"/>
    <property type="match status" value="1"/>
</dbReference>
<feature type="compositionally biased region" description="Polar residues" evidence="3">
    <location>
        <begin position="997"/>
        <end position="1010"/>
    </location>
</feature>
<dbReference type="OMA" id="CTKNGHQ"/>
<feature type="region of interest" description="Disordered" evidence="3">
    <location>
        <begin position="87"/>
        <end position="166"/>
    </location>
</feature>
<feature type="region of interest" description="Disordered" evidence="3">
    <location>
        <begin position="655"/>
        <end position="685"/>
    </location>
</feature>
<dbReference type="SMART" id="SM00906">
    <property type="entry name" value="Fungal_trans"/>
    <property type="match status" value="1"/>
</dbReference>